<feature type="domain" description="Metallo-beta-lactamase" evidence="5">
    <location>
        <begin position="12"/>
        <end position="191"/>
    </location>
</feature>
<name>A0AAE3IT16_9BACI</name>
<dbReference type="InterPro" id="IPR036866">
    <property type="entry name" value="RibonucZ/Hydroxyglut_hydro"/>
</dbReference>
<organism evidence="6 7">
    <name type="scientific">Perspicuibacillus lycopersici</name>
    <dbReference type="NCBI Taxonomy" id="1325689"/>
    <lineage>
        <taxon>Bacteria</taxon>
        <taxon>Bacillati</taxon>
        <taxon>Bacillota</taxon>
        <taxon>Bacilli</taxon>
        <taxon>Bacillales</taxon>
        <taxon>Bacillaceae</taxon>
        <taxon>Perspicuibacillus</taxon>
    </lineage>
</organism>
<dbReference type="RefSeq" id="WP_263073105.1">
    <property type="nucleotide sequence ID" value="NZ_JAOUSF010000003.1"/>
</dbReference>
<keyword evidence="4" id="KW-0862">Zinc</keyword>
<comment type="cofactor">
    <cofactor evidence="1">
        <name>Zn(2+)</name>
        <dbReference type="ChEBI" id="CHEBI:29105"/>
    </cofactor>
</comment>
<dbReference type="Proteomes" id="UP001209318">
    <property type="component" value="Unassembled WGS sequence"/>
</dbReference>
<evidence type="ECO:0000256" key="3">
    <source>
        <dbReference type="ARBA" id="ARBA00022801"/>
    </source>
</evidence>
<dbReference type="PANTHER" id="PTHR46233:SF3">
    <property type="entry name" value="HYDROXYACYLGLUTATHIONE HYDROLASE GLOC"/>
    <property type="match status" value="1"/>
</dbReference>
<evidence type="ECO:0000259" key="5">
    <source>
        <dbReference type="SMART" id="SM00849"/>
    </source>
</evidence>
<evidence type="ECO:0000256" key="4">
    <source>
        <dbReference type="ARBA" id="ARBA00022833"/>
    </source>
</evidence>
<proteinExistence type="predicted"/>
<dbReference type="Pfam" id="PF00753">
    <property type="entry name" value="Lactamase_B"/>
    <property type="match status" value="1"/>
</dbReference>
<dbReference type="PANTHER" id="PTHR46233">
    <property type="entry name" value="HYDROXYACYLGLUTATHIONE HYDROLASE GLOC"/>
    <property type="match status" value="1"/>
</dbReference>
<keyword evidence="7" id="KW-1185">Reference proteome</keyword>
<dbReference type="Gene3D" id="3.60.15.10">
    <property type="entry name" value="Ribonuclease Z/Hydroxyacylglutathione hydrolase-like"/>
    <property type="match status" value="1"/>
</dbReference>
<gene>
    <name evidence="6" type="ORF">OEV98_09875</name>
</gene>
<protein>
    <submittedName>
        <fullName evidence="6">MBL fold metallo-hydrolase</fullName>
    </submittedName>
</protein>
<dbReference type="GO" id="GO:0046872">
    <property type="term" value="F:metal ion binding"/>
    <property type="evidence" value="ECO:0007669"/>
    <property type="project" value="UniProtKB-KW"/>
</dbReference>
<dbReference type="InterPro" id="IPR001279">
    <property type="entry name" value="Metallo-B-lactamas"/>
</dbReference>
<accession>A0AAE3IT16</accession>
<dbReference type="EMBL" id="JAOUSF010000003">
    <property type="protein sequence ID" value="MCU9613867.1"/>
    <property type="molecule type" value="Genomic_DNA"/>
</dbReference>
<sequence length="209" mass="23214">MKWEQIPLGRVQTNCYCLSIDSKCIIIDPGAEGEKLAQILQEKGLRPIAILLTHGHFDHIGAVDFLREKYSIPVYIHKKERDWLSNSSLNASTFFFPDEPMQIKPADFEISGAGKLTIDEFSFTIFETPGHSPGSVSYYVEAVQFIVSGDALFYGGIGRTDLPGGNQQQLLSTIKETLFALPEETIVLPGHGPKTTIAREKQSNPFLRA</sequence>
<dbReference type="CDD" id="cd06262">
    <property type="entry name" value="metallo-hydrolase-like_MBL-fold"/>
    <property type="match status" value="1"/>
</dbReference>
<evidence type="ECO:0000313" key="6">
    <source>
        <dbReference type="EMBL" id="MCU9613867.1"/>
    </source>
</evidence>
<evidence type="ECO:0000313" key="7">
    <source>
        <dbReference type="Proteomes" id="UP001209318"/>
    </source>
</evidence>
<evidence type="ECO:0000256" key="2">
    <source>
        <dbReference type="ARBA" id="ARBA00022723"/>
    </source>
</evidence>
<dbReference type="SUPFAM" id="SSF56281">
    <property type="entry name" value="Metallo-hydrolase/oxidoreductase"/>
    <property type="match status" value="1"/>
</dbReference>
<dbReference type="GO" id="GO:0016787">
    <property type="term" value="F:hydrolase activity"/>
    <property type="evidence" value="ECO:0007669"/>
    <property type="project" value="UniProtKB-KW"/>
</dbReference>
<dbReference type="AlphaFoldDB" id="A0AAE3IT16"/>
<reference evidence="6" key="1">
    <citation type="submission" date="2022-10" db="EMBL/GenBank/DDBJ databases">
        <title>Description of Fervidibacillus gen. nov. in the family Fervidibacillaceae fam. nov. with two species, Fervidibacillus albus sp. nov., and Fervidibacillus halotolerans sp. nov., isolated from tidal flat sediments.</title>
        <authorList>
            <person name="Kwon K.K."/>
            <person name="Yang S.-H."/>
        </authorList>
    </citation>
    <scope>NUCLEOTIDE SEQUENCE</scope>
    <source>
        <strain evidence="6">JCM 19140</strain>
    </source>
</reference>
<dbReference type="SMART" id="SM00849">
    <property type="entry name" value="Lactamase_B"/>
    <property type="match status" value="1"/>
</dbReference>
<evidence type="ECO:0000256" key="1">
    <source>
        <dbReference type="ARBA" id="ARBA00001947"/>
    </source>
</evidence>
<dbReference type="InterPro" id="IPR051453">
    <property type="entry name" value="MBL_Glyoxalase_II"/>
</dbReference>
<keyword evidence="3" id="KW-0378">Hydrolase</keyword>
<comment type="caution">
    <text evidence="6">The sequence shown here is derived from an EMBL/GenBank/DDBJ whole genome shotgun (WGS) entry which is preliminary data.</text>
</comment>
<keyword evidence="2" id="KW-0479">Metal-binding</keyword>